<protein>
    <recommendedName>
        <fullName evidence="5 12">Meso-diaminopimelate D-dehydrogenase</fullName>
        <shortName evidence="12">DAPDH</shortName>
        <shortName evidence="12">Meso-DAP dehydrogenase</shortName>
        <ecNumber evidence="4 12">1.4.1.16</ecNumber>
    </recommendedName>
</protein>
<dbReference type="Proteomes" id="UP000824025">
    <property type="component" value="Unassembled WGS sequence"/>
</dbReference>
<evidence type="ECO:0000259" key="14">
    <source>
        <dbReference type="Pfam" id="PF16654"/>
    </source>
</evidence>
<dbReference type="InterPro" id="IPR032094">
    <property type="entry name" value="Meso-DAP_DH_C"/>
</dbReference>
<dbReference type="EMBL" id="DXCF01000038">
    <property type="protein sequence ID" value="HIZ10341.1"/>
    <property type="molecule type" value="Genomic_DNA"/>
</dbReference>
<dbReference type="EC" id="1.4.1.16" evidence="4 12"/>
<comment type="caution">
    <text evidence="15">The sequence shown here is derived from an EMBL/GenBank/DDBJ whole genome shotgun (WGS) entry which is preliminary data.</text>
</comment>
<feature type="binding site" evidence="13">
    <location>
        <position position="249"/>
    </location>
    <ligand>
        <name>substrate</name>
    </ligand>
</feature>
<feature type="binding site" evidence="13">
    <location>
        <begin position="92"/>
        <end position="94"/>
    </location>
    <ligand>
        <name>NADP(+)</name>
        <dbReference type="ChEBI" id="CHEBI:58349"/>
    </ligand>
</feature>
<feature type="binding site" evidence="13">
    <location>
        <begin position="35"/>
        <end position="37"/>
    </location>
    <ligand>
        <name>NADP(+)</name>
        <dbReference type="ChEBI" id="CHEBI:58349"/>
    </ligand>
</feature>
<evidence type="ECO:0000256" key="2">
    <source>
        <dbReference type="ARBA" id="ARBA00007442"/>
    </source>
</evidence>
<dbReference type="GO" id="GO:0019877">
    <property type="term" value="P:diaminopimelate biosynthetic process"/>
    <property type="evidence" value="ECO:0007669"/>
    <property type="project" value="UniProtKB-UniRule"/>
</dbReference>
<evidence type="ECO:0000256" key="3">
    <source>
        <dbReference type="ARBA" id="ARBA00011738"/>
    </source>
</evidence>
<comment type="catalytic activity">
    <reaction evidence="11 12">
        <text>meso-2,6-diaminopimelate + NADP(+) + H2O = (S)-2-amino-6-oxoheptanedioate + NH4(+) + NADPH + H(+)</text>
        <dbReference type="Rhea" id="RHEA:13561"/>
        <dbReference type="ChEBI" id="CHEBI:15377"/>
        <dbReference type="ChEBI" id="CHEBI:15378"/>
        <dbReference type="ChEBI" id="CHEBI:28938"/>
        <dbReference type="ChEBI" id="CHEBI:57783"/>
        <dbReference type="ChEBI" id="CHEBI:57791"/>
        <dbReference type="ChEBI" id="CHEBI:58349"/>
        <dbReference type="ChEBI" id="CHEBI:58556"/>
        <dbReference type="EC" id="1.4.1.16"/>
    </reaction>
</comment>
<accession>A0A9D2D8E0</accession>
<evidence type="ECO:0000256" key="11">
    <source>
        <dbReference type="ARBA" id="ARBA00052023"/>
    </source>
</evidence>
<comment type="similarity">
    <text evidence="2 12">Belongs to the diaminopimelate dehydrogenase family.</text>
</comment>
<evidence type="ECO:0000256" key="6">
    <source>
        <dbReference type="ARBA" id="ARBA00022605"/>
    </source>
</evidence>
<keyword evidence="6 12" id="KW-0028">Amino-acid biosynthesis</keyword>
<gene>
    <name evidence="15" type="ORF">H9726_07625</name>
</gene>
<feature type="binding site" evidence="13">
    <location>
        <begin position="11"/>
        <end position="14"/>
    </location>
    <ligand>
        <name>NADP(+)</name>
        <dbReference type="ChEBI" id="CHEBI:58349"/>
    </ligand>
</feature>
<evidence type="ECO:0000313" key="15">
    <source>
        <dbReference type="EMBL" id="HIZ10341.1"/>
    </source>
</evidence>
<evidence type="ECO:0000256" key="13">
    <source>
        <dbReference type="PIRSR" id="PIRSR025648-1"/>
    </source>
</evidence>
<dbReference type="SUPFAM" id="SSF51735">
    <property type="entry name" value="NAD(P)-binding Rossmann-fold domains"/>
    <property type="match status" value="1"/>
</dbReference>
<dbReference type="InterPro" id="IPR036291">
    <property type="entry name" value="NAD(P)-bd_dom_sf"/>
</dbReference>
<dbReference type="CDD" id="cd02270">
    <property type="entry name" value="meso-DAPDH_N"/>
    <property type="match status" value="1"/>
</dbReference>
<evidence type="ECO:0000256" key="9">
    <source>
        <dbReference type="ARBA" id="ARBA00023002"/>
    </source>
</evidence>
<evidence type="ECO:0000256" key="7">
    <source>
        <dbReference type="ARBA" id="ARBA00022857"/>
    </source>
</evidence>
<dbReference type="NCBIfam" id="TIGR01921">
    <property type="entry name" value="DAP-DH"/>
    <property type="match status" value="1"/>
</dbReference>
<evidence type="ECO:0000256" key="4">
    <source>
        <dbReference type="ARBA" id="ARBA00012080"/>
    </source>
</evidence>
<feature type="domain" description="Meso-diaminopimelate D-dehydrogenase C-terminal" evidence="14">
    <location>
        <begin position="122"/>
        <end position="275"/>
    </location>
</feature>
<dbReference type="AlphaFoldDB" id="A0A9D2D8E0"/>
<dbReference type="Gene3D" id="3.40.50.720">
    <property type="entry name" value="NAD(P)-binding Rossmann-like Domain"/>
    <property type="match status" value="1"/>
</dbReference>
<keyword evidence="13" id="KW-0547">Nucleotide-binding</keyword>
<reference evidence="15" key="2">
    <citation type="submission" date="2021-04" db="EMBL/GenBank/DDBJ databases">
        <authorList>
            <person name="Gilroy R."/>
        </authorList>
    </citation>
    <scope>NUCLEOTIDE SEQUENCE</scope>
    <source>
        <strain evidence="15">CHK192-19661</strain>
    </source>
</reference>
<organism evidence="15 16">
    <name type="scientific">Candidatus Borkfalkia avicola</name>
    <dbReference type="NCBI Taxonomy" id="2838503"/>
    <lineage>
        <taxon>Bacteria</taxon>
        <taxon>Bacillati</taxon>
        <taxon>Bacillota</taxon>
        <taxon>Clostridia</taxon>
        <taxon>Christensenellales</taxon>
        <taxon>Christensenellaceae</taxon>
        <taxon>Candidatus Borkfalkia</taxon>
    </lineage>
</organism>
<evidence type="ECO:0000256" key="8">
    <source>
        <dbReference type="ARBA" id="ARBA00022915"/>
    </source>
</evidence>
<feature type="binding site" evidence="13">
    <location>
        <position position="148"/>
    </location>
    <ligand>
        <name>substrate</name>
    </ligand>
</feature>
<keyword evidence="10 12" id="KW-0457">Lysine biosynthesis</keyword>
<proteinExistence type="inferred from homology"/>
<dbReference type="GO" id="GO:0009089">
    <property type="term" value="P:lysine biosynthetic process via diaminopimelate"/>
    <property type="evidence" value="ECO:0007669"/>
    <property type="project" value="UniProtKB-UniRule"/>
</dbReference>
<dbReference type="Pfam" id="PF16654">
    <property type="entry name" value="DAPDH_C"/>
    <property type="match status" value="1"/>
</dbReference>
<dbReference type="GO" id="GO:0000166">
    <property type="term" value="F:nucleotide binding"/>
    <property type="evidence" value="ECO:0007669"/>
    <property type="project" value="UniProtKB-KW"/>
</dbReference>
<evidence type="ECO:0000256" key="5">
    <source>
        <dbReference type="ARBA" id="ARBA00021654"/>
    </source>
</evidence>
<evidence type="ECO:0000313" key="16">
    <source>
        <dbReference type="Proteomes" id="UP000824025"/>
    </source>
</evidence>
<comment type="subunit">
    <text evidence="3 12">Homodimer.</text>
</comment>
<feature type="binding site" evidence="13">
    <location>
        <position position="173"/>
    </location>
    <ligand>
        <name>substrate</name>
    </ligand>
</feature>
<comment type="function">
    <text evidence="12">Catalyzes the reversible NADPH-dependent reductive amination of L-2-amino-6-oxopimelate, the acyclic form of L-tetrahydrodipicolinate, to generate the meso compound, D,L-2,6-diaminopimelate.</text>
</comment>
<reference evidence="15" key="1">
    <citation type="journal article" date="2021" name="PeerJ">
        <title>Extensive microbial diversity within the chicken gut microbiome revealed by metagenomics and culture.</title>
        <authorList>
            <person name="Gilroy R."/>
            <person name="Ravi A."/>
            <person name="Getino M."/>
            <person name="Pursley I."/>
            <person name="Horton D.L."/>
            <person name="Alikhan N.F."/>
            <person name="Baker D."/>
            <person name="Gharbi K."/>
            <person name="Hall N."/>
            <person name="Watson M."/>
            <person name="Adriaenssens E.M."/>
            <person name="Foster-Nyarko E."/>
            <person name="Jarju S."/>
            <person name="Secka A."/>
            <person name="Antonio M."/>
            <person name="Oren A."/>
            <person name="Chaudhuri R.R."/>
            <person name="La Ragione R."/>
            <person name="Hildebrand F."/>
            <person name="Pallen M.J."/>
        </authorList>
    </citation>
    <scope>NUCLEOTIDE SEQUENCE</scope>
    <source>
        <strain evidence="15">CHK192-19661</strain>
    </source>
</reference>
<dbReference type="Gene3D" id="3.30.360.10">
    <property type="entry name" value="Dihydrodipicolinate Reductase, domain 2"/>
    <property type="match status" value="1"/>
</dbReference>
<dbReference type="InterPro" id="IPR010190">
    <property type="entry name" value="Diaminopimelate_DH_Ddh"/>
</dbReference>
<dbReference type="GO" id="GO:0047850">
    <property type="term" value="F:diaminopimelate dehydrogenase activity"/>
    <property type="evidence" value="ECO:0007669"/>
    <property type="project" value="UniProtKB-UniRule"/>
</dbReference>
<feature type="binding site" evidence="13">
    <location>
        <position position="276"/>
    </location>
    <ligand>
        <name>substrate</name>
    </ligand>
</feature>
<keyword evidence="9 12" id="KW-0560">Oxidoreductase</keyword>
<keyword evidence="8 12" id="KW-0220">Diaminopimelate biosynthesis</keyword>
<comment type="pathway">
    <text evidence="1 12">Amino-acid biosynthesis; L-lysine biosynthesis via DAP pathway; DL-2,6-diaminopimelate from (S)-tetrahydrodipicolinate: step 1/1.</text>
</comment>
<evidence type="ECO:0000256" key="10">
    <source>
        <dbReference type="ARBA" id="ARBA00023154"/>
    </source>
</evidence>
<sequence length="326" mass="36146">MKKIRLGIVGYGNLGRGVQYAASQSGDMEVVAVFTRRDPADVRTVLPVRVEAYGAMKEYEGKIDVMILCGGSATDLPEQSAEVVRLFDTVDSFDTHAKVPEYFARLDAAGKESGHLGAMSIGWDPGLFSLSRIYFDSILPDGGTYTFWGKGVSQGHSDAIRRIRGVKDARQYTVPVESALERVRSGENPQLTTREKHTRECYVVAEEGADLARIEREIKEMPNYFADYDTTVHFISEEEMKRDHSRLPHGGFVLRSGKSAAGNKFLAEFSLKLESNPEFTSCVLVAFARAVYRLHAEGKCGAVTAFDVAPKYLSPLSEEEQRKNLL</sequence>
<dbReference type="SUPFAM" id="SSF55347">
    <property type="entry name" value="Glyceraldehyde-3-phosphate dehydrogenase-like, C-terminal domain"/>
    <property type="match status" value="1"/>
</dbReference>
<keyword evidence="7 12" id="KW-0521">NADP</keyword>
<feature type="binding site" evidence="13">
    <location>
        <begin position="69"/>
        <end position="72"/>
    </location>
    <ligand>
        <name>NADP(+)</name>
        <dbReference type="ChEBI" id="CHEBI:58349"/>
    </ligand>
</feature>
<evidence type="ECO:0000256" key="12">
    <source>
        <dbReference type="PIRNR" id="PIRNR025648"/>
    </source>
</evidence>
<evidence type="ECO:0000256" key="1">
    <source>
        <dbReference type="ARBA" id="ARBA00004896"/>
    </source>
</evidence>
<feature type="binding site" evidence="13">
    <location>
        <position position="199"/>
    </location>
    <ligand>
        <name>substrate</name>
    </ligand>
</feature>
<name>A0A9D2D8E0_9FIRM</name>
<dbReference type="PIRSF" id="PIRSF025648">
    <property type="entry name" value="DDH"/>
    <property type="match status" value="1"/>
</dbReference>